<evidence type="ECO:0000256" key="3">
    <source>
        <dbReference type="SAM" id="Phobius"/>
    </source>
</evidence>
<evidence type="ECO:0000313" key="5">
    <source>
        <dbReference type="Proteomes" id="UP000274131"/>
    </source>
</evidence>
<dbReference type="Gene3D" id="3.40.50.720">
    <property type="entry name" value="NAD(P)-binding Rossmann-like Domain"/>
    <property type="match status" value="1"/>
</dbReference>
<dbReference type="GO" id="GO:0005783">
    <property type="term" value="C:endoplasmic reticulum"/>
    <property type="evidence" value="ECO:0007669"/>
    <property type="project" value="TreeGrafter"/>
</dbReference>
<dbReference type="InterPro" id="IPR051019">
    <property type="entry name" value="VLCFA-Steroid_DH"/>
</dbReference>
<accession>A0A0N4VJV0</accession>
<dbReference type="SUPFAM" id="SSF51735">
    <property type="entry name" value="NAD(P)-binding Rossmann-fold domains"/>
    <property type="match status" value="1"/>
</dbReference>
<dbReference type="InterPro" id="IPR002347">
    <property type="entry name" value="SDR_fam"/>
</dbReference>
<feature type="transmembrane region" description="Helical" evidence="3">
    <location>
        <begin position="132"/>
        <end position="150"/>
    </location>
</feature>
<name>A0A0N4VJV0_ENTVE</name>
<dbReference type="STRING" id="51028.A0A0N4VJV0"/>
<dbReference type="Proteomes" id="UP000274131">
    <property type="component" value="Unassembled WGS sequence"/>
</dbReference>
<keyword evidence="3" id="KW-0812">Transmembrane</keyword>
<evidence type="ECO:0000256" key="2">
    <source>
        <dbReference type="ARBA" id="ARBA00023002"/>
    </source>
</evidence>
<proteinExistence type="inferred from homology"/>
<dbReference type="GO" id="GO:0016491">
    <property type="term" value="F:oxidoreductase activity"/>
    <property type="evidence" value="ECO:0007669"/>
    <property type="project" value="UniProtKB-KW"/>
</dbReference>
<reference evidence="6" key="1">
    <citation type="submission" date="2017-02" db="UniProtKB">
        <authorList>
            <consortium name="WormBaseParasite"/>
        </authorList>
    </citation>
    <scope>IDENTIFICATION</scope>
</reference>
<keyword evidence="2" id="KW-0560">Oxidoreductase</keyword>
<dbReference type="PANTHER" id="PTHR43899">
    <property type="entry name" value="RH59310P"/>
    <property type="match status" value="1"/>
</dbReference>
<keyword evidence="3" id="KW-0472">Membrane</keyword>
<dbReference type="InterPro" id="IPR036291">
    <property type="entry name" value="NAD(P)-bd_dom_sf"/>
</dbReference>
<dbReference type="AlphaFoldDB" id="A0A0N4VJV0"/>
<dbReference type="WBParaSite" id="EVEC_0001112101-mRNA-1">
    <property type="protein sequence ID" value="EVEC_0001112101-mRNA-1"/>
    <property type="gene ID" value="EVEC_0001112101"/>
</dbReference>
<evidence type="ECO:0000313" key="6">
    <source>
        <dbReference type="WBParaSite" id="EVEC_0001112101-mRNA-1"/>
    </source>
</evidence>
<reference evidence="4 5" key="2">
    <citation type="submission" date="2018-10" db="EMBL/GenBank/DDBJ databases">
        <authorList>
            <consortium name="Pathogen Informatics"/>
        </authorList>
    </citation>
    <scope>NUCLEOTIDE SEQUENCE [LARGE SCALE GENOMIC DNA]</scope>
</reference>
<comment type="similarity">
    <text evidence="1">Belongs to the short-chain dehydrogenases/reductases (SDR) family.</text>
</comment>
<protein>
    <submittedName>
        <fullName evidence="6">Estradiol 17-beta-dehydrogenase 2</fullName>
    </submittedName>
</protein>
<keyword evidence="5" id="KW-1185">Reference proteome</keyword>
<evidence type="ECO:0000256" key="1">
    <source>
        <dbReference type="ARBA" id="ARBA00006484"/>
    </source>
</evidence>
<gene>
    <name evidence="4" type="ORF">EVEC_LOCUS10446</name>
</gene>
<keyword evidence="3" id="KW-1133">Transmembrane helix</keyword>
<sequence length="153" mass="17171">MKQIEIGILINCVGTGPQSVANLIDQPEDQASQIIRVNLMSTIKGWRPLPYMSSYPASKAAINFFTSALQDEFRNSNIHVQCLVPLLVATKIAFYSAHKGSFWIVTAKDFAKQAVRLIGNHDLATGCIQHDIQVLSCIFYWLFVFLLFFCKSL</sequence>
<dbReference type="EMBL" id="UXUI01010856">
    <property type="protein sequence ID" value="VDD95695.1"/>
    <property type="molecule type" value="Genomic_DNA"/>
</dbReference>
<evidence type="ECO:0000313" key="4">
    <source>
        <dbReference type="EMBL" id="VDD95695.1"/>
    </source>
</evidence>
<dbReference type="OrthoDB" id="5545019at2759"/>
<dbReference type="PANTHER" id="PTHR43899:SF13">
    <property type="entry name" value="RH59310P"/>
    <property type="match status" value="1"/>
</dbReference>
<organism evidence="6">
    <name type="scientific">Enterobius vermicularis</name>
    <name type="common">Human pinworm</name>
    <dbReference type="NCBI Taxonomy" id="51028"/>
    <lineage>
        <taxon>Eukaryota</taxon>
        <taxon>Metazoa</taxon>
        <taxon>Ecdysozoa</taxon>
        <taxon>Nematoda</taxon>
        <taxon>Chromadorea</taxon>
        <taxon>Rhabditida</taxon>
        <taxon>Spirurina</taxon>
        <taxon>Oxyuridomorpha</taxon>
        <taxon>Oxyuroidea</taxon>
        <taxon>Oxyuridae</taxon>
        <taxon>Enterobius</taxon>
    </lineage>
</organism>
<dbReference type="Pfam" id="PF00106">
    <property type="entry name" value="adh_short"/>
    <property type="match status" value="1"/>
</dbReference>